<comment type="caution">
    <text evidence="1">The sequence shown here is derived from an EMBL/GenBank/DDBJ whole genome shotgun (WGS) entry which is preliminary data.</text>
</comment>
<evidence type="ECO:0000313" key="1">
    <source>
        <dbReference type="EMBL" id="RDI98949.1"/>
    </source>
</evidence>
<dbReference type="EMBL" id="QQSY01000002">
    <property type="protein sequence ID" value="RDI98949.1"/>
    <property type="molecule type" value="Genomic_DNA"/>
</dbReference>
<gene>
    <name evidence="1" type="ORF">DVT68_10665</name>
</gene>
<organism evidence="1 2">
    <name type="scientific">Dyella solisilvae</name>
    <dbReference type="NCBI Taxonomy" id="1920168"/>
    <lineage>
        <taxon>Bacteria</taxon>
        <taxon>Pseudomonadati</taxon>
        <taxon>Pseudomonadota</taxon>
        <taxon>Gammaproteobacteria</taxon>
        <taxon>Lysobacterales</taxon>
        <taxon>Rhodanobacteraceae</taxon>
        <taxon>Dyella</taxon>
    </lineage>
</organism>
<proteinExistence type="predicted"/>
<name>A0A370K8I6_9GAMM</name>
<accession>A0A370K8I6</accession>
<reference evidence="1 2" key="1">
    <citation type="submission" date="2018-07" db="EMBL/GenBank/DDBJ databases">
        <title>Dyella solisilvae sp. nov., isolated from the pine and broad-leaved mixed forest soil.</title>
        <authorList>
            <person name="Gao Z."/>
            <person name="Qiu L."/>
        </authorList>
    </citation>
    <scope>NUCLEOTIDE SEQUENCE [LARGE SCALE GENOMIC DNA]</scope>
    <source>
        <strain evidence="1 2">DHG54</strain>
    </source>
</reference>
<evidence type="ECO:0000313" key="2">
    <source>
        <dbReference type="Proteomes" id="UP000254711"/>
    </source>
</evidence>
<dbReference type="Proteomes" id="UP000254711">
    <property type="component" value="Unassembled WGS sequence"/>
</dbReference>
<dbReference type="AlphaFoldDB" id="A0A370K8I6"/>
<protein>
    <submittedName>
        <fullName evidence="1">Uncharacterized protein</fullName>
    </submittedName>
</protein>
<keyword evidence="2" id="KW-1185">Reference proteome</keyword>
<sequence>MVAELKAAAVDADEDKGVLVLNYKKVLRVRTSSTHLRRALILMNTLIKHFEALGLSVRIGSAYIETELVLKEGAVRFRLDERTKRTEPSHDRSGRTKRSRIESEYLPWQPRYTMVPTGEFTLSFGQYQLSGCRCLWKDKPGQPLESQLHQVLGAVPSWEAALKAQRQERERWERLAREAEERQIAAAHAAEILRLQRARLVNQLTAWERAKRLRRFVEALKLSESRMPEIEAWVSWVTEQAAELDPLCHDLHALSNFHLQLESQFTGHRHLDEPTENWWDESTIASASAGNP</sequence>